<keyword evidence="5" id="KW-0812">Transmembrane</keyword>
<dbReference type="Proteomes" id="UP000178912">
    <property type="component" value="Unassembled WGS sequence"/>
</dbReference>
<protein>
    <submittedName>
        <fullName evidence="6">Uncharacterized protein</fullName>
    </submittedName>
</protein>
<sequence length="131" mass="14552">MVYWPTPLARTCMLEGNKFWFYSLICSILGGLLQFVDVAARTHDVKGMDGDEQKSGNESSSEREGKDKQSLDLDRGKKMDTIKRKLVIDGLDLLSPGFVTGWISTSASVVGFSSVLSTLLSSKEIWDRLKD</sequence>
<keyword evidence="5" id="KW-1133">Transmembrane helix</keyword>
<dbReference type="GO" id="GO:0005778">
    <property type="term" value="C:peroxisomal membrane"/>
    <property type="evidence" value="ECO:0007669"/>
    <property type="project" value="UniProtKB-SubCell"/>
</dbReference>
<comment type="subcellular location">
    <subcellularLocation>
        <location evidence="3">Peroxisome membrane</location>
    </subcellularLocation>
</comment>
<organism evidence="6 7">
    <name type="scientific">Rhynchosporium agropyri</name>
    <dbReference type="NCBI Taxonomy" id="914238"/>
    <lineage>
        <taxon>Eukaryota</taxon>
        <taxon>Fungi</taxon>
        <taxon>Dikarya</taxon>
        <taxon>Ascomycota</taxon>
        <taxon>Pezizomycotina</taxon>
        <taxon>Leotiomycetes</taxon>
        <taxon>Helotiales</taxon>
        <taxon>Ploettnerulaceae</taxon>
        <taxon>Rhynchosporium</taxon>
    </lineage>
</organism>
<evidence type="ECO:0000256" key="4">
    <source>
        <dbReference type="SAM" id="MobiDB-lite"/>
    </source>
</evidence>
<evidence type="ECO:0000256" key="5">
    <source>
        <dbReference type="SAM" id="Phobius"/>
    </source>
</evidence>
<dbReference type="EMBL" id="FJUX01000024">
    <property type="protein sequence ID" value="CZS95951.1"/>
    <property type="molecule type" value="Genomic_DNA"/>
</dbReference>
<dbReference type="AlphaFoldDB" id="A0A1E1KD81"/>
<evidence type="ECO:0000256" key="1">
    <source>
        <dbReference type="ARBA" id="ARBA00023136"/>
    </source>
</evidence>
<accession>A0A1E1KD81</accession>
<proteinExistence type="predicted"/>
<gene>
    <name evidence="6" type="ORF">RAG0_05424</name>
</gene>
<dbReference type="GO" id="GO:0016559">
    <property type="term" value="P:peroxisome fission"/>
    <property type="evidence" value="ECO:0007669"/>
    <property type="project" value="InterPro"/>
</dbReference>
<evidence type="ECO:0000313" key="6">
    <source>
        <dbReference type="EMBL" id="CZS95951.1"/>
    </source>
</evidence>
<reference evidence="7" key="1">
    <citation type="submission" date="2016-03" db="EMBL/GenBank/DDBJ databases">
        <authorList>
            <person name="Guldener U."/>
        </authorList>
    </citation>
    <scope>NUCLEOTIDE SEQUENCE [LARGE SCALE GENOMIC DNA]</scope>
    <source>
        <strain evidence="7">04CH-RAC-A.6.1</strain>
    </source>
</reference>
<keyword evidence="1 5" id="KW-0472">Membrane</keyword>
<keyword evidence="2" id="KW-0576">Peroxisome</keyword>
<dbReference type="Pfam" id="PF05648">
    <property type="entry name" value="PEX11"/>
    <property type="match status" value="1"/>
</dbReference>
<evidence type="ECO:0000256" key="2">
    <source>
        <dbReference type="ARBA" id="ARBA00023140"/>
    </source>
</evidence>
<evidence type="ECO:0000313" key="7">
    <source>
        <dbReference type="Proteomes" id="UP000178912"/>
    </source>
</evidence>
<dbReference type="OrthoDB" id="3636394at2759"/>
<keyword evidence="7" id="KW-1185">Reference proteome</keyword>
<evidence type="ECO:0000256" key="3">
    <source>
        <dbReference type="ARBA" id="ARBA00046271"/>
    </source>
</evidence>
<feature type="region of interest" description="Disordered" evidence="4">
    <location>
        <begin position="46"/>
        <end position="76"/>
    </location>
</feature>
<name>A0A1E1KD81_9HELO</name>
<dbReference type="InterPro" id="IPR008733">
    <property type="entry name" value="PEX11"/>
</dbReference>
<feature type="transmembrane region" description="Helical" evidence="5">
    <location>
        <begin position="20"/>
        <end position="40"/>
    </location>
</feature>